<protein>
    <recommendedName>
        <fullName evidence="1">Ferrous iron transport protein B</fullName>
    </recommendedName>
</protein>
<dbReference type="PANTHER" id="PTHR43185">
    <property type="entry name" value="FERROUS IRON TRANSPORT PROTEIN B"/>
    <property type="match status" value="1"/>
</dbReference>
<dbReference type="Pfam" id="PF07664">
    <property type="entry name" value="FeoB_C"/>
    <property type="match status" value="1"/>
</dbReference>
<dbReference type="InterPro" id="IPR030389">
    <property type="entry name" value="G_FEOB_dom"/>
</dbReference>
<feature type="transmembrane region" description="Helical" evidence="2">
    <location>
        <begin position="622"/>
        <end position="646"/>
    </location>
</feature>
<organism evidence="4 5">
    <name type="scientific">Thiohalomonas denitrificans</name>
    <dbReference type="NCBI Taxonomy" id="415747"/>
    <lineage>
        <taxon>Bacteria</taxon>
        <taxon>Pseudomonadati</taxon>
        <taxon>Pseudomonadota</taxon>
        <taxon>Gammaproteobacteria</taxon>
        <taxon>Thiohalomonadales</taxon>
        <taxon>Thiohalomonadaceae</taxon>
        <taxon>Thiohalomonas</taxon>
    </lineage>
</organism>
<dbReference type="InterPro" id="IPR050860">
    <property type="entry name" value="FeoB_GTPase"/>
</dbReference>
<evidence type="ECO:0000256" key="2">
    <source>
        <dbReference type="SAM" id="Phobius"/>
    </source>
</evidence>
<feature type="transmembrane region" description="Helical" evidence="2">
    <location>
        <begin position="574"/>
        <end position="598"/>
    </location>
</feature>
<keyword evidence="2" id="KW-0812">Transmembrane</keyword>
<name>A0A1G5Q3Z5_9GAMM</name>
<feature type="transmembrane region" description="Helical" evidence="2">
    <location>
        <begin position="424"/>
        <end position="446"/>
    </location>
</feature>
<dbReference type="SUPFAM" id="SSF52540">
    <property type="entry name" value="P-loop containing nucleoside triphosphate hydrolases"/>
    <property type="match status" value="1"/>
</dbReference>
<feature type="transmembrane region" description="Helical" evidence="2">
    <location>
        <begin position="653"/>
        <end position="676"/>
    </location>
</feature>
<feature type="transmembrane region" description="Helical" evidence="2">
    <location>
        <begin position="383"/>
        <end position="404"/>
    </location>
</feature>
<gene>
    <name evidence="4" type="ORF">SAMN03097708_01248</name>
</gene>
<dbReference type="Pfam" id="PF02421">
    <property type="entry name" value="FeoB_N"/>
    <property type="match status" value="2"/>
</dbReference>
<dbReference type="Gene3D" id="3.40.50.300">
    <property type="entry name" value="P-loop containing nucleotide triphosphate hydrolases"/>
    <property type="match status" value="1"/>
</dbReference>
<keyword evidence="5" id="KW-1185">Reference proteome</keyword>
<sequence length="685" mass="74256">MSKSHRESVVPIPNRLFRGEHRLRIALIGMPNSGKSTLFDAVSSTSVHTGELGGTQRAYRDCSVQIGLDEARVVDLPSIRSLHLLRSDEQVALRYLLWGDELPPVAAHEPEAPPAPLAPPDVIIQVVDATALDRHLELTLELSQLGRPVVLALNMMDEAAHKGLHINTRSLSRQLGIPVVPTTVLMGHGISELFAKAAEAVREEVCPLSQPASPHICGPLQPLSRALNRPDIHAAFRVPHPFLLMQVAIGDPYFGDELQQHFPELVPELERLRGEAEKNLPRRLEEELHADRHHRAASLFESVTRIGASHEGGGWRYWLDELFLHPQWGLAGSLAVFGAVLFVVFEVSAWLDSMTAARLVDWAAAWEPQSITGVVGRAVADGLIGLVGIVVPYMIPLVMLLVALEQAGIMQRIAFVLDRGFHRVGLHGSVAVPFLLGLGCNVPALSAAAVTTRGRARVVASILITFVPCSARSAIILALAGKYLGGVGILSLFLLTMVVIAVVGKLLARHYPETGPGQVQEIPPYALPSWHTLLSTTWARTSDILTIVTPLLVGGSVVLALLSHVGADSLINTVLTPITGWWLGLPVVLGVPILFGILRKELSLLMVYQALGTFEVGNVLDWVQITTFLIFLTFYIPCVSTFAVMLRTIGRRYALISVAVSVMVALLVSGVVRLSMEAFRFISGG</sequence>
<dbReference type="Proteomes" id="UP000199648">
    <property type="component" value="Unassembled WGS sequence"/>
</dbReference>
<dbReference type="OrthoDB" id="9809127at2"/>
<dbReference type="EMBL" id="FMWD01000003">
    <property type="protein sequence ID" value="SCZ56019.1"/>
    <property type="molecule type" value="Genomic_DNA"/>
</dbReference>
<keyword evidence="2" id="KW-1133">Transmembrane helix</keyword>
<dbReference type="GO" id="GO:0015093">
    <property type="term" value="F:ferrous iron transmembrane transporter activity"/>
    <property type="evidence" value="ECO:0007669"/>
    <property type="project" value="InterPro"/>
</dbReference>
<evidence type="ECO:0000313" key="4">
    <source>
        <dbReference type="EMBL" id="SCZ56019.1"/>
    </source>
</evidence>
<dbReference type="GO" id="GO:0005886">
    <property type="term" value="C:plasma membrane"/>
    <property type="evidence" value="ECO:0007669"/>
    <property type="project" value="TreeGrafter"/>
</dbReference>
<proteinExistence type="predicted"/>
<evidence type="ECO:0000256" key="1">
    <source>
        <dbReference type="ARBA" id="ARBA00031200"/>
    </source>
</evidence>
<dbReference type="InterPro" id="IPR011642">
    <property type="entry name" value="Gate_dom"/>
</dbReference>
<dbReference type="InterPro" id="IPR011640">
    <property type="entry name" value="Fe2_transport_prot_B_C"/>
</dbReference>
<dbReference type="InterPro" id="IPR027417">
    <property type="entry name" value="P-loop_NTPase"/>
</dbReference>
<dbReference type="PANTHER" id="PTHR43185:SF1">
    <property type="entry name" value="FE(2+) TRANSPORTER FEOB"/>
    <property type="match status" value="1"/>
</dbReference>
<dbReference type="STRING" id="415747.SAMN03097708_01248"/>
<evidence type="ECO:0000259" key="3">
    <source>
        <dbReference type="PROSITE" id="PS51711"/>
    </source>
</evidence>
<accession>A0A1G5Q3Z5</accession>
<feature type="transmembrane region" description="Helical" evidence="2">
    <location>
        <begin position="487"/>
        <end position="508"/>
    </location>
</feature>
<dbReference type="Pfam" id="PF07670">
    <property type="entry name" value="Gate"/>
    <property type="match status" value="2"/>
</dbReference>
<feature type="transmembrane region" description="Helical" evidence="2">
    <location>
        <begin position="544"/>
        <end position="562"/>
    </location>
</feature>
<feature type="domain" description="FeoB-type G" evidence="3">
    <location>
        <begin position="22"/>
        <end position="203"/>
    </location>
</feature>
<evidence type="ECO:0000313" key="5">
    <source>
        <dbReference type="Proteomes" id="UP000199648"/>
    </source>
</evidence>
<dbReference type="RefSeq" id="WP_092994062.1">
    <property type="nucleotide sequence ID" value="NZ_FMWD01000003.1"/>
</dbReference>
<feature type="transmembrane region" description="Helical" evidence="2">
    <location>
        <begin position="328"/>
        <end position="351"/>
    </location>
</feature>
<dbReference type="PROSITE" id="PS51711">
    <property type="entry name" value="G_FEOB"/>
    <property type="match status" value="1"/>
</dbReference>
<feature type="transmembrane region" description="Helical" evidence="2">
    <location>
        <begin position="458"/>
        <end position="480"/>
    </location>
</feature>
<keyword evidence="2" id="KW-0472">Membrane</keyword>
<dbReference type="GO" id="GO:0005525">
    <property type="term" value="F:GTP binding"/>
    <property type="evidence" value="ECO:0007669"/>
    <property type="project" value="InterPro"/>
</dbReference>
<reference evidence="4 5" key="1">
    <citation type="submission" date="2016-10" db="EMBL/GenBank/DDBJ databases">
        <authorList>
            <person name="de Groot N.N."/>
        </authorList>
    </citation>
    <scope>NUCLEOTIDE SEQUENCE [LARGE SCALE GENOMIC DNA]</scope>
    <source>
        <strain evidence="4 5">HLD2</strain>
    </source>
</reference>
<dbReference type="AlphaFoldDB" id="A0A1G5Q3Z5"/>